<dbReference type="EMBL" id="CAKMRJ010005634">
    <property type="protein sequence ID" value="CAH1451005.1"/>
    <property type="molecule type" value="Genomic_DNA"/>
</dbReference>
<keyword evidence="14" id="KW-1185">Reference proteome</keyword>
<dbReference type="InterPro" id="IPR036389">
    <property type="entry name" value="RNase_III_sf"/>
</dbReference>
<comment type="cofactor">
    <cofactor evidence="1">
        <name>Mn(2+)</name>
        <dbReference type="ChEBI" id="CHEBI:29035"/>
    </cofactor>
</comment>
<feature type="domain" description="DRBM" evidence="11">
    <location>
        <begin position="609"/>
        <end position="682"/>
    </location>
</feature>
<keyword evidence="5" id="KW-0255">Endonuclease</keyword>
<proteinExistence type="predicted"/>
<evidence type="ECO:0000256" key="7">
    <source>
        <dbReference type="ARBA" id="ARBA00022842"/>
    </source>
</evidence>
<keyword evidence="4" id="KW-0479">Metal-binding</keyword>
<dbReference type="Gene3D" id="3.30.160.20">
    <property type="match status" value="3"/>
</dbReference>
<evidence type="ECO:0000256" key="4">
    <source>
        <dbReference type="ARBA" id="ARBA00022723"/>
    </source>
</evidence>
<sequence>MPLSNGYKPPPPPPPLLPPSSPEIEAKNGEKWDSSKLSSRKQVKKKLNPRANESTASPICTSALPLPLDIPLMTSVFSLTPNVLASTSSVSPRLTPETLRFKDRFLSSKTLTQICRLYFLNQKREKCCRMYIWRRLCTHSIASVEAILSDPAQISLLRSANISTEKLARVAVRNGLYKYVRHKTIVLNDKVRKFVIAVEDEDEMVVHGGQMKAPKVLADIVESVVGAVYVDCGFCLQSLWMIIRELLEPMVMLDVLEKQPQPITMLYEACQKEGKFVDIKNWKKGERNISSVYVDGRFIAFGSSENKENAKLHAAEVAVSKLTRLKNIDAISSMMYPGDCYKSECSRDMENSIAAVEAILRYKFKKKSLLEAALTHSSYTESQSYQRLEILGDSVLGLAITNFVYLAYPEIDPGQISLLRAANISTEKLARVAVRNGLHKYVRHKTILLNDKVREFVIAVEEEDEMVVHGGQMKAPKVLADIVESVAGAVFEDCDFNLQILWVVIRELLEPMVMLNVLEKQPQPITMLYEACQKEGKIVDIKNWRKGERNIASVYVDGKFIASSSSENKENAKLHAAEVALSKLTRLKSTEAISLQMKDDSGEATEIKGAKQKIHELCNRRRWPKATYRVEQESGPAHNKRYIASVQIELSGKIFFMKGEERSKVKDAENSAASSMFYSLRELGY</sequence>
<dbReference type="InterPro" id="IPR014720">
    <property type="entry name" value="dsRBD_dom"/>
</dbReference>
<dbReference type="InterPro" id="IPR000999">
    <property type="entry name" value="RNase_III_dom"/>
</dbReference>
<accession>A0AAU9PND0</accession>
<comment type="caution">
    <text evidence="13">The sequence shown here is derived from an EMBL/GenBank/DDBJ whole genome shotgun (WGS) entry which is preliminary data.</text>
</comment>
<dbReference type="CDD" id="cd00593">
    <property type="entry name" value="RIBOc"/>
    <property type="match status" value="2"/>
</dbReference>
<keyword evidence="8 9" id="KW-0694">RNA-binding</keyword>
<dbReference type="PROSITE" id="PS50137">
    <property type="entry name" value="DS_RBD"/>
    <property type="match status" value="3"/>
</dbReference>
<gene>
    <name evidence="13" type="ORF">LVIROSA_LOCUS36391</name>
</gene>
<feature type="region of interest" description="Disordered" evidence="10">
    <location>
        <begin position="1"/>
        <end position="56"/>
    </location>
</feature>
<dbReference type="GO" id="GO:0005634">
    <property type="term" value="C:nucleus"/>
    <property type="evidence" value="ECO:0007669"/>
    <property type="project" value="TreeGrafter"/>
</dbReference>
<keyword evidence="7" id="KW-0460">Magnesium</keyword>
<feature type="domain" description="RNase III" evidence="12">
    <location>
        <begin position="353"/>
        <end position="495"/>
    </location>
</feature>
<dbReference type="Gene3D" id="1.10.1520.10">
    <property type="entry name" value="Ribonuclease III domain"/>
    <property type="match status" value="2"/>
</dbReference>
<feature type="compositionally biased region" description="Basic residues" evidence="10">
    <location>
        <begin position="38"/>
        <end position="48"/>
    </location>
</feature>
<evidence type="ECO:0000256" key="2">
    <source>
        <dbReference type="ARBA" id="ARBA00001946"/>
    </source>
</evidence>
<dbReference type="FunFam" id="1.10.1520.10:FF:000004">
    <property type="entry name" value="Endoribonuclease dicer-like 1"/>
    <property type="match status" value="1"/>
</dbReference>
<evidence type="ECO:0000313" key="13">
    <source>
        <dbReference type="EMBL" id="CAH1451005.1"/>
    </source>
</evidence>
<dbReference type="SMART" id="SM00535">
    <property type="entry name" value="RIBOc"/>
    <property type="match status" value="1"/>
</dbReference>
<dbReference type="GO" id="GO:0046872">
    <property type="term" value="F:metal ion binding"/>
    <property type="evidence" value="ECO:0007669"/>
    <property type="project" value="UniProtKB-KW"/>
</dbReference>
<evidence type="ECO:0000256" key="6">
    <source>
        <dbReference type="ARBA" id="ARBA00022801"/>
    </source>
</evidence>
<comment type="cofactor">
    <cofactor evidence="2">
        <name>Mg(2+)</name>
        <dbReference type="ChEBI" id="CHEBI:18420"/>
    </cofactor>
</comment>
<evidence type="ECO:0000256" key="9">
    <source>
        <dbReference type="PROSITE-ProRule" id="PRU00266"/>
    </source>
</evidence>
<evidence type="ECO:0000256" key="5">
    <source>
        <dbReference type="ARBA" id="ARBA00022759"/>
    </source>
</evidence>
<dbReference type="GO" id="GO:0005737">
    <property type="term" value="C:cytoplasm"/>
    <property type="evidence" value="ECO:0007669"/>
    <property type="project" value="TreeGrafter"/>
</dbReference>
<dbReference type="PROSITE" id="PS50142">
    <property type="entry name" value="RNASE_3_2"/>
    <property type="match status" value="2"/>
</dbReference>
<reference evidence="13 14" key="1">
    <citation type="submission" date="2022-01" db="EMBL/GenBank/DDBJ databases">
        <authorList>
            <person name="Xiong W."/>
            <person name="Schranz E."/>
        </authorList>
    </citation>
    <scope>NUCLEOTIDE SEQUENCE [LARGE SCALE GENOMIC DNA]</scope>
</reference>
<evidence type="ECO:0000256" key="10">
    <source>
        <dbReference type="SAM" id="MobiDB-lite"/>
    </source>
</evidence>
<evidence type="ECO:0000259" key="12">
    <source>
        <dbReference type="PROSITE" id="PS50142"/>
    </source>
</evidence>
<feature type="domain" description="DRBM" evidence="11">
    <location>
        <begin position="510"/>
        <end position="586"/>
    </location>
</feature>
<evidence type="ECO:0000256" key="1">
    <source>
        <dbReference type="ARBA" id="ARBA00001936"/>
    </source>
</evidence>
<name>A0AAU9PND0_9ASTR</name>
<feature type="domain" description="RNase III" evidence="12">
    <location>
        <begin position="150"/>
        <end position="233"/>
    </location>
</feature>
<dbReference type="GO" id="GO:0003723">
    <property type="term" value="F:RNA binding"/>
    <property type="evidence" value="ECO:0007669"/>
    <property type="project" value="UniProtKB-UniRule"/>
</dbReference>
<dbReference type="Pfam" id="PF00035">
    <property type="entry name" value="dsrm"/>
    <property type="match status" value="3"/>
</dbReference>
<dbReference type="PANTHER" id="PTHR14950:SF49">
    <property type="entry name" value="RIBONUCLEASE 3-LIKE PROTEIN 2-RELATED"/>
    <property type="match status" value="1"/>
</dbReference>
<dbReference type="SUPFAM" id="SSF69065">
    <property type="entry name" value="RNase III domain-like"/>
    <property type="match status" value="2"/>
</dbReference>
<dbReference type="Proteomes" id="UP001157418">
    <property type="component" value="Unassembled WGS sequence"/>
</dbReference>
<evidence type="ECO:0000256" key="8">
    <source>
        <dbReference type="ARBA" id="ARBA00022884"/>
    </source>
</evidence>
<keyword evidence="6" id="KW-0378">Hydrolase</keyword>
<dbReference type="Pfam" id="PF00636">
    <property type="entry name" value="Ribonuclease_3"/>
    <property type="match status" value="2"/>
</dbReference>
<feature type="compositionally biased region" description="Pro residues" evidence="10">
    <location>
        <begin position="8"/>
        <end position="21"/>
    </location>
</feature>
<feature type="compositionally biased region" description="Basic and acidic residues" evidence="10">
    <location>
        <begin position="24"/>
        <end position="34"/>
    </location>
</feature>
<dbReference type="GO" id="GO:0030422">
    <property type="term" value="P:siRNA processing"/>
    <property type="evidence" value="ECO:0007669"/>
    <property type="project" value="TreeGrafter"/>
</dbReference>
<dbReference type="PANTHER" id="PTHR14950">
    <property type="entry name" value="DICER-RELATED"/>
    <property type="match status" value="1"/>
</dbReference>
<organism evidence="13 14">
    <name type="scientific">Lactuca virosa</name>
    <dbReference type="NCBI Taxonomy" id="75947"/>
    <lineage>
        <taxon>Eukaryota</taxon>
        <taxon>Viridiplantae</taxon>
        <taxon>Streptophyta</taxon>
        <taxon>Embryophyta</taxon>
        <taxon>Tracheophyta</taxon>
        <taxon>Spermatophyta</taxon>
        <taxon>Magnoliopsida</taxon>
        <taxon>eudicotyledons</taxon>
        <taxon>Gunneridae</taxon>
        <taxon>Pentapetalae</taxon>
        <taxon>asterids</taxon>
        <taxon>campanulids</taxon>
        <taxon>Asterales</taxon>
        <taxon>Asteraceae</taxon>
        <taxon>Cichorioideae</taxon>
        <taxon>Cichorieae</taxon>
        <taxon>Lactucinae</taxon>
        <taxon>Lactuca</taxon>
    </lineage>
</organism>
<dbReference type="AlphaFoldDB" id="A0AAU9PND0"/>
<dbReference type="SMART" id="SM00358">
    <property type="entry name" value="DSRM"/>
    <property type="match status" value="3"/>
</dbReference>
<evidence type="ECO:0000259" key="11">
    <source>
        <dbReference type="PROSITE" id="PS50137"/>
    </source>
</evidence>
<feature type="domain" description="DRBM" evidence="11">
    <location>
        <begin position="248"/>
        <end position="324"/>
    </location>
</feature>
<evidence type="ECO:0000256" key="3">
    <source>
        <dbReference type="ARBA" id="ARBA00022722"/>
    </source>
</evidence>
<dbReference type="GO" id="GO:0004525">
    <property type="term" value="F:ribonuclease III activity"/>
    <property type="evidence" value="ECO:0007669"/>
    <property type="project" value="InterPro"/>
</dbReference>
<evidence type="ECO:0000313" key="14">
    <source>
        <dbReference type="Proteomes" id="UP001157418"/>
    </source>
</evidence>
<dbReference type="SUPFAM" id="SSF54768">
    <property type="entry name" value="dsRNA-binding domain-like"/>
    <property type="match status" value="3"/>
</dbReference>
<protein>
    <submittedName>
        <fullName evidence="13">Uncharacterized protein</fullName>
    </submittedName>
</protein>
<keyword evidence="3" id="KW-0540">Nuclease</keyword>